<feature type="compositionally biased region" description="Polar residues" evidence="1">
    <location>
        <begin position="9"/>
        <end position="18"/>
    </location>
</feature>
<dbReference type="EMBL" id="JBHMBW010000016">
    <property type="protein sequence ID" value="MFB9625423.1"/>
    <property type="molecule type" value="Genomic_DNA"/>
</dbReference>
<sequence length="108" mass="11616">MTEHYHLITFSSRRSAQENPADVELPARDQHGYTAGVGRLRTLATCNELLARVLLAGAPVPPQLAEQLRPLVAPRYVVSVLRVPGPTVSEQTGSARAPWTTGCSASAR</sequence>
<feature type="region of interest" description="Disordered" evidence="1">
    <location>
        <begin position="9"/>
        <end position="31"/>
    </location>
</feature>
<keyword evidence="3" id="KW-1185">Reference proteome</keyword>
<protein>
    <submittedName>
        <fullName evidence="2">Uncharacterized protein</fullName>
    </submittedName>
</protein>
<evidence type="ECO:0000313" key="3">
    <source>
        <dbReference type="Proteomes" id="UP001589532"/>
    </source>
</evidence>
<proteinExistence type="predicted"/>
<gene>
    <name evidence="2" type="ORF">ACFFSA_20245</name>
</gene>
<organism evidence="2 3">
    <name type="scientific">Nonomuraea helvata</name>
    <dbReference type="NCBI Taxonomy" id="37484"/>
    <lineage>
        <taxon>Bacteria</taxon>
        <taxon>Bacillati</taxon>
        <taxon>Actinomycetota</taxon>
        <taxon>Actinomycetes</taxon>
        <taxon>Streptosporangiales</taxon>
        <taxon>Streptosporangiaceae</taxon>
        <taxon>Nonomuraea</taxon>
    </lineage>
</organism>
<dbReference type="RefSeq" id="WP_344987896.1">
    <property type="nucleotide sequence ID" value="NZ_BAAAXV010000002.1"/>
</dbReference>
<evidence type="ECO:0000256" key="1">
    <source>
        <dbReference type="SAM" id="MobiDB-lite"/>
    </source>
</evidence>
<name>A0ABV5S1B2_9ACTN</name>
<dbReference type="Proteomes" id="UP001589532">
    <property type="component" value="Unassembled WGS sequence"/>
</dbReference>
<accession>A0ABV5S1B2</accession>
<reference evidence="2 3" key="1">
    <citation type="submission" date="2024-09" db="EMBL/GenBank/DDBJ databases">
        <authorList>
            <person name="Sun Q."/>
            <person name="Mori K."/>
        </authorList>
    </citation>
    <scope>NUCLEOTIDE SEQUENCE [LARGE SCALE GENOMIC DNA]</scope>
    <source>
        <strain evidence="2 3">JCM 3143</strain>
    </source>
</reference>
<feature type="region of interest" description="Disordered" evidence="1">
    <location>
        <begin position="87"/>
        <end position="108"/>
    </location>
</feature>
<comment type="caution">
    <text evidence="2">The sequence shown here is derived from an EMBL/GenBank/DDBJ whole genome shotgun (WGS) entry which is preliminary data.</text>
</comment>
<evidence type="ECO:0000313" key="2">
    <source>
        <dbReference type="EMBL" id="MFB9625423.1"/>
    </source>
</evidence>